<keyword evidence="3" id="KW-0804">Transcription</keyword>
<evidence type="ECO:0000259" key="4">
    <source>
        <dbReference type="PROSITE" id="PS51118"/>
    </source>
</evidence>
<evidence type="ECO:0000313" key="9">
    <source>
        <dbReference type="Proteomes" id="UP000056419"/>
    </source>
</evidence>
<dbReference type="PANTHER" id="PTHR33204:SF29">
    <property type="entry name" value="TRANSCRIPTIONAL REGULATOR"/>
    <property type="match status" value="1"/>
</dbReference>
<dbReference type="PATRIC" id="fig|46506.5.peg.351"/>
<organism evidence="6 9">
    <name type="scientific">Bacteroides stercoris</name>
    <dbReference type="NCBI Taxonomy" id="46506"/>
    <lineage>
        <taxon>Bacteria</taxon>
        <taxon>Pseudomonadati</taxon>
        <taxon>Bacteroidota</taxon>
        <taxon>Bacteroidia</taxon>
        <taxon>Bacteroidales</taxon>
        <taxon>Bacteroidaceae</taxon>
        <taxon>Bacteroides</taxon>
    </lineage>
</organism>
<dbReference type="STRING" id="46506.AA415_00327"/>
<evidence type="ECO:0000256" key="3">
    <source>
        <dbReference type="ARBA" id="ARBA00023163"/>
    </source>
</evidence>
<dbReference type="Proteomes" id="UP000056419">
    <property type="component" value="Unassembled WGS sequence"/>
</dbReference>
<dbReference type="InterPro" id="IPR036388">
    <property type="entry name" value="WH-like_DNA-bd_sf"/>
</dbReference>
<evidence type="ECO:0000313" key="11">
    <source>
        <dbReference type="Proteomes" id="UP000284161"/>
    </source>
</evidence>
<reference evidence="6" key="2">
    <citation type="submission" date="2016-01" db="EMBL/GenBank/DDBJ databases">
        <authorList>
            <person name="McClelland M."/>
            <person name="Jain A."/>
            <person name="Saraogi P."/>
            <person name="Mendelson R."/>
            <person name="Westerman R."/>
            <person name="SanMiguel P."/>
            <person name="Csonka L."/>
        </authorList>
    </citation>
    <scope>NUCLEOTIDE SEQUENCE</scope>
    <source>
        <strain evidence="6">CL09T03C01</strain>
    </source>
</reference>
<evidence type="ECO:0000313" key="8">
    <source>
        <dbReference type="EMBL" id="RGR25921.1"/>
    </source>
</evidence>
<dbReference type="Proteomes" id="UP000467334">
    <property type="component" value="Unassembled WGS sequence"/>
</dbReference>
<evidence type="ECO:0000313" key="12">
    <source>
        <dbReference type="Proteomes" id="UP000467334"/>
    </source>
</evidence>
<dbReference type="InterPro" id="IPR036390">
    <property type="entry name" value="WH_DNA-bd_sf"/>
</dbReference>
<evidence type="ECO:0000256" key="1">
    <source>
        <dbReference type="ARBA" id="ARBA00023015"/>
    </source>
</evidence>
<proteinExistence type="predicted"/>
<evidence type="ECO:0000256" key="2">
    <source>
        <dbReference type="ARBA" id="ARBA00023125"/>
    </source>
</evidence>
<dbReference type="PROSITE" id="PS51118">
    <property type="entry name" value="HTH_HXLR"/>
    <property type="match status" value="1"/>
</dbReference>
<dbReference type="EMBL" id="QRUB01000030">
    <property type="protein sequence ID" value="RGR25921.1"/>
    <property type="molecule type" value="Genomic_DNA"/>
</dbReference>
<comment type="caution">
    <text evidence="6">The sequence shown here is derived from an EMBL/GenBank/DDBJ whole genome shotgun (WGS) entry which is preliminary data.</text>
</comment>
<evidence type="ECO:0000313" key="7">
    <source>
        <dbReference type="EMBL" id="RGM13682.1"/>
    </source>
</evidence>
<dbReference type="EMBL" id="WCLE01000002">
    <property type="protein sequence ID" value="KAB5316443.1"/>
    <property type="molecule type" value="Genomic_DNA"/>
</dbReference>
<dbReference type="EMBL" id="LRGC01000001">
    <property type="protein sequence ID" value="KWR57785.1"/>
    <property type="molecule type" value="Genomic_DNA"/>
</dbReference>
<dbReference type="Pfam" id="PF01638">
    <property type="entry name" value="HxlR"/>
    <property type="match status" value="1"/>
</dbReference>
<dbReference type="SUPFAM" id="SSF46785">
    <property type="entry name" value="Winged helix' DNA-binding domain"/>
    <property type="match status" value="1"/>
</dbReference>
<evidence type="ECO:0000313" key="10">
    <source>
        <dbReference type="Proteomes" id="UP000261223"/>
    </source>
</evidence>
<dbReference type="Proteomes" id="UP000284161">
    <property type="component" value="Unassembled WGS sequence"/>
</dbReference>
<dbReference type="PANTHER" id="PTHR33204">
    <property type="entry name" value="TRANSCRIPTIONAL REGULATOR, MARR FAMILY"/>
    <property type="match status" value="1"/>
</dbReference>
<sequence>MEDFNGCPYSNIVALNDTLTILSGKWKLNIIRALLFRKYRFNELQKKIPHITPRMLSKELKELELNGVVKRAVYNTVPVTVEYELTSSGFRLKELIAAMIQWGVAHREYVKSVNIND</sequence>
<dbReference type="Gene3D" id="1.10.10.10">
    <property type="entry name" value="Winged helix-like DNA-binding domain superfamily/Winged helix DNA-binding domain"/>
    <property type="match status" value="1"/>
</dbReference>
<dbReference type="GO" id="GO:0003677">
    <property type="term" value="F:DNA binding"/>
    <property type="evidence" value="ECO:0007669"/>
    <property type="project" value="UniProtKB-KW"/>
</dbReference>
<reference evidence="10 11" key="3">
    <citation type="submission" date="2018-08" db="EMBL/GenBank/DDBJ databases">
        <title>A genome reference for cultivated species of the human gut microbiota.</title>
        <authorList>
            <person name="Zou Y."/>
            <person name="Xue W."/>
            <person name="Luo G."/>
        </authorList>
    </citation>
    <scope>NUCLEOTIDE SEQUENCE [LARGE SCALE GENOMIC DNA]</scope>
    <source>
        <strain evidence="8 11">AF25-6</strain>
        <strain evidence="7 10">TF03-6</strain>
    </source>
</reference>
<gene>
    <name evidence="6" type="primary">yybR</name>
    <name evidence="6" type="ORF">AA415_00327</name>
    <name evidence="8" type="ORF">DWY58_17140</name>
    <name evidence="7" type="ORF">DXC34_07740</name>
    <name evidence="5" type="ORF">F9958_01335</name>
</gene>
<dbReference type="AlphaFoldDB" id="A0A108TD49"/>
<dbReference type="InterPro" id="IPR002577">
    <property type="entry name" value="HTH_HxlR"/>
</dbReference>
<reference evidence="6 9" key="1">
    <citation type="journal article" date="2016" name="BMC Genomics">
        <title>Type VI secretion systems of human gut Bacteroidales segregate into three genetic architectures, two of which are contained on mobile genetic elements.</title>
        <authorList>
            <person name="Coyne M.J."/>
            <person name="Roelofs K.G."/>
            <person name="Comstock L.E."/>
        </authorList>
    </citation>
    <scope>NUCLEOTIDE SEQUENCE [LARGE SCALE GENOMIC DNA]</scope>
    <source>
        <strain evidence="6 9">CL09T03C01</strain>
    </source>
</reference>
<dbReference type="RefSeq" id="WP_022103358.1">
    <property type="nucleotide sequence ID" value="NZ_CP081913.1"/>
</dbReference>
<feature type="domain" description="HTH hxlR-type" evidence="4">
    <location>
        <begin position="7"/>
        <end position="111"/>
    </location>
</feature>
<protein>
    <submittedName>
        <fullName evidence="5 7">Transcriptional regulator</fullName>
    </submittedName>
    <submittedName>
        <fullName evidence="6">Putative HTH-type transcriptional regulator, YybR-like</fullName>
    </submittedName>
</protein>
<reference evidence="5 12" key="4">
    <citation type="journal article" date="2019" name="Nat. Med.">
        <title>A library of human gut bacterial isolates paired with longitudinal multiomics data enables mechanistic microbiome research.</title>
        <authorList>
            <person name="Poyet M."/>
            <person name="Groussin M."/>
            <person name="Gibbons S.M."/>
            <person name="Avila-Pacheco J."/>
            <person name="Jiang X."/>
            <person name="Kearney S.M."/>
            <person name="Perrotta A.R."/>
            <person name="Berdy B."/>
            <person name="Zhao S."/>
            <person name="Lieberman T.D."/>
            <person name="Swanson P.K."/>
            <person name="Smith M."/>
            <person name="Roesemann S."/>
            <person name="Alexander J.E."/>
            <person name="Rich S.A."/>
            <person name="Livny J."/>
            <person name="Vlamakis H."/>
            <person name="Clish C."/>
            <person name="Bullock K."/>
            <person name="Deik A."/>
            <person name="Scott J."/>
            <person name="Pierce K.A."/>
            <person name="Xavier R.J."/>
            <person name="Alm E.J."/>
        </authorList>
    </citation>
    <scope>NUCLEOTIDE SEQUENCE [LARGE SCALE GENOMIC DNA]</scope>
    <source>
        <strain evidence="5 12">BIOML-A6</strain>
    </source>
</reference>
<name>A0A108TD49_BACSE</name>
<dbReference type="EMBL" id="QSSV01000008">
    <property type="protein sequence ID" value="RGM13682.1"/>
    <property type="molecule type" value="Genomic_DNA"/>
</dbReference>
<keyword evidence="1" id="KW-0805">Transcription regulation</keyword>
<keyword evidence="2" id="KW-0238">DNA-binding</keyword>
<evidence type="ECO:0000313" key="6">
    <source>
        <dbReference type="EMBL" id="KWR57785.1"/>
    </source>
</evidence>
<evidence type="ECO:0000313" key="5">
    <source>
        <dbReference type="EMBL" id="KAB5316443.1"/>
    </source>
</evidence>
<dbReference type="Proteomes" id="UP000261223">
    <property type="component" value="Unassembled WGS sequence"/>
</dbReference>
<keyword evidence="9" id="KW-1185">Reference proteome</keyword>
<accession>A0A108TD49</accession>